<feature type="transmembrane region" description="Helical" evidence="5">
    <location>
        <begin position="168"/>
        <end position="188"/>
    </location>
</feature>
<dbReference type="Pfam" id="PF01040">
    <property type="entry name" value="UbiA"/>
    <property type="match status" value="1"/>
</dbReference>
<feature type="transmembrane region" description="Helical" evidence="5">
    <location>
        <begin position="208"/>
        <end position="229"/>
    </location>
</feature>
<dbReference type="InterPro" id="IPR044878">
    <property type="entry name" value="UbiA_sf"/>
</dbReference>
<evidence type="ECO:0000256" key="3">
    <source>
        <dbReference type="ARBA" id="ARBA00022989"/>
    </source>
</evidence>
<dbReference type="PANTHER" id="PTHR42723">
    <property type="entry name" value="CHLOROPHYLL SYNTHASE"/>
    <property type="match status" value="1"/>
</dbReference>
<evidence type="ECO:0000256" key="2">
    <source>
        <dbReference type="ARBA" id="ARBA00022692"/>
    </source>
</evidence>
<protein>
    <submittedName>
        <fullName evidence="6">Prenyltransferase</fullName>
    </submittedName>
</protein>
<keyword evidence="4 5" id="KW-0472">Membrane</keyword>
<dbReference type="OrthoDB" id="508337at2"/>
<evidence type="ECO:0000313" key="6">
    <source>
        <dbReference type="EMBL" id="QBD78778.1"/>
    </source>
</evidence>
<keyword evidence="6" id="KW-0808">Transferase</keyword>
<dbReference type="InterPro" id="IPR000537">
    <property type="entry name" value="UbiA_prenyltransferase"/>
</dbReference>
<dbReference type="KEGG" id="kbs:EPA93_23435"/>
<proteinExistence type="predicted"/>
<dbReference type="AlphaFoldDB" id="A0A4P6JT85"/>
<dbReference type="PANTHER" id="PTHR42723:SF1">
    <property type="entry name" value="CHLOROPHYLL SYNTHASE, CHLOROPLASTIC"/>
    <property type="match status" value="1"/>
</dbReference>
<feature type="transmembrane region" description="Helical" evidence="5">
    <location>
        <begin position="250"/>
        <end position="283"/>
    </location>
</feature>
<comment type="subcellular location">
    <subcellularLocation>
        <location evidence="1">Membrane</location>
        <topology evidence="1">Multi-pass membrane protein</topology>
    </subcellularLocation>
</comment>
<sequence>MRGKLAARHPWLQSLLAHLMLARISNSPTVVSNVLVGVALAGLAVPDARIIPIACSMVLLYTAGMYLNDVLDYETDCRERPERPLPARLLSRKQALLGAGILFACGALLLLCAGLLAFLSGLLLILLIIAYDEWHKGNSYAPWLMAFCRVMVYATAFLALSSFPLANLFLPALLLLLYIVAICSVSKFEHEANSAHTGIAALLLLPSGYFFVHVTLLSCALAFAFIIWVTYSASFAYHRQKRHIDRSVGLLLGGISLFDALVLAVAGCYQMVIVALLMFGLTIYAQRHVRGT</sequence>
<dbReference type="Proteomes" id="UP000290365">
    <property type="component" value="Chromosome"/>
</dbReference>
<dbReference type="GO" id="GO:0016020">
    <property type="term" value="C:membrane"/>
    <property type="evidence" value="ECO:0007669"/>
    <property type="project" value="UniProtKB-SubCell"/>
</dbReference>
<feature type="transmembrane region" description="Helical" evidence="5">
    <location>
        <begin position="50"/>
        <end position="71"/>
    </location>
</feature>
<dbReference type="InterPro" id="IPR050475">
    <property type="entry name" value="Prenyltransferase_related"/>
</dbReference>
<evidence type="ECO:0000313" key="7">
    <source>
        <dbReference type="Proteomes" id="UP000290365"/>
    </source>
</evidence>
<feature type="transmembrane region" description="Helical" evidence="5">
    <location>
        <begin position="140"/>
        <end position="161"/>
    </location>
</feature>
<name>A0A4P6JT85_KTERU</name>
<dbReference type="EMBL" id="CP035758">
    <property type="protein sequence ID" value="QBD78778.1"/>
    <property type="molecule type" value="Genomic_DNA"/>
</dbReference>
<reference evidence="6 7" key="1">
    <citation type="submission" date="2019-01" db="EMBL/GenBank/DDBJ databases">
        <title>Ktedonosporobacter rubrisoli SCAWS-G2.</title>
        <authorList>
            <person name="Huang Y."/>
            <person name="Yan B."/>
        </authorList>
    </citation>
    <scope>NUCLEOTIDE SEQUENCE [LARGE SCALE GENOMIC DNA]</scope>
    <source>
        <strain evidence="6 7">SCAWS-G2</strain>
    </source>
</reference>
<evidence type="ECO:0000256" key="4">
    <source>
        <dbReference type="ARBA" id="ARBA00023136"/>
    </source>
</evidence>
<feature type="transmembrane region" description="Helical" evidence="5">
    <location>
        <begin position="95"/>
        <end position="128"/>
    </location>
</feature>
<dbReference type="RefSeq" id="WP_129889831.1">
    <property type="nucleotide sequence ID" value="NZ_CP035758.1"/>
</dbReference>
<evidence type="ECO:0000256" key="5">
    <source>
        <dbReference type="SAM" id="Phobius"/>
    </source>
</evidence>
<keyword evidence="7" id="KW-1185">Reference proteome</keyword>
<evidence type="ECO:0000256" key="1">
    <source>
        <dbReference type="ARBA" id="ARBA00004141"/>
    </source>
</evidence>
<gene>
    <name evidence="6" type="ORF">EPA93_23435</name>
</gene>
<keyword evidence="2 5" id="KW-0812">Transmembrane</keyword>
<dbReference type="Gene3D" id="1.10.357.140">
    <property type="entry name" value="UbiA prenyltransferase"/>
    <property type="match status" value="1"/>
</dbReference>
<dbReference type="GO" id="GO:0016765">
    <property type="term" value="F:transferase activity, transferring alkyl or aryl (other than methyl) groups"/>
    <property type="evidence" value="ECO:0007669"/>
    <property type="project" value="InterPro"/>
</dbReference>
<feature type="transmembrane region" description="Helical" evidence="5">
    <location>
        <begin position="21"/>
        <end position="44"/>
    </location>
</feature>
<accession>A0A4P6JT85</accession>
<organism evidence="6 7">
    <name type="scientific">Ktedonosporobacter rubrisoli</name>
    <dbReference type="NCBI Taxonomy" id="2509675"/>
    <lineage>
        <taxon>Bacteria</taxon>
        <taxon>Bacillati</taxon>
        <taxon>Chloroflexota</taxon>
        <taxon>Ktedonobacteria</taxon>
        <taxon>Ktedonobacterales</taxon>
        <taxon>Ktedonosporobacteraceae</taxon>
        <taxon>Ktedonosporobacter</taxon>
    </lineage>
</organism>
<keyword evidence="3 5" id="KW-1133">Transmembrane helix</keyword>